<evidence type="ECO:0000313" key="3">
    <source>
        <dbReference type="EMBL" id="GGN19890.1"/>
    </source>
</evidence>
<reference evidence="4" key="1">
    <citation type="journal article" date="2019" name="Int. J. Syst. Evol. Microbiol.">
        <title>The Global Catalogue of Microorganisms (GCM) 10K type strain sequencing project: providing services to taxonomists for standard genome sequencing and annotation.</title>
        <authorList>
            <consortium name="The Broad Institute Genomics Platform"/>
            <consortium name="The Broad Institute Genome Sequencing Center for Infectious Disease"/>
            <person name="Wu L."/>
            <person name="Ma J."/>
        </authorList>
    </citation>
    <scope>NUCLEOTIDE SEQUENCE [LARGE SCALE GENOMIC DNA]</scope>
    <source>
        <strain evidence="4">CGMCC 4.7319</strain>
    </source>
</reference>
<protein>
    <recommendedName>
        <fullName evidence="5">Type I restriction modification DNA specificity domain-containing protein</fullName>
    </recommendedName>
</protein>
<name>A0ABQ2IQH9_9PSEU</name>
<dbReference type="SUPFAM" id="SSF116734">
    <property type="entry name" value="DNA methylase specificity domain"/>
    <property type="match status" value="1"/>
</dbReference>
<sequence>MNVSELRLLAENLDDVARIPGGIARIREAIVDLALTGHLVEPAPQHETTDQLLERIAVEKESLGLKGGVNVMQSDGLLALRDTWRLVMLGDILAHCRNGTSAKPNDVGAGYPLLRISAATSRKDGTADLADHKFAEISGSEAEKYAVRPGDLLACRFNGNLHYVGRVSQVPEHVSGLILHPDKLIRMRAITVSHAYLRHVLNSRYVRRQIEGVAATTAGNIGINGKQLKALVVPLAPLSEQKRIAKKLDEAFLLLDELAMLVG</sequence>
<keyword evidence="1" id="KW-0680">Restriction system</keyword>
<keyword evidence="4" id="KW-1185">Reference proteome</keyword>
<dbReference type="PANTHER" id="PTHR43140:SF1">
    <property type="entry name" value="TYPE I RESTRICTION ENZYME ECOKI SPECIFICITY SUBUNIT"/>
    <property type="match status" value="1"/>
</dbReference>
<comment type="caution">
    <text evidence="3">The sequence shown here is derived from an EMBL/GenBank/DDBJ whole genome shotgun (WGS) entry which is preliminary data.</text>
</comment>
<dbReference type="RefSeq" id="WP_189159271.1">
    <property type="nucleotide sequence ID" value="NZ_BMNC01000015.1"/>
</dbReference>
<dbReference type="InterPro" id="IPR044946">
    <property type="entry name" value="Restrct_endonuc_typeI_TRD_sf"/>
</dbReference>
<dbReference type="EMBL" id="BMNC01000015">
    <property type="protein sequence ID" value="GGN19890.1"/>
    <property type="molecule type" value="Genomic_DNA"/>
</dbReference>
<evidence type="ECO:0000256" key="2">
    <source>
        <dbReference type="ARBA" id="ARBA00023125"/>
    </source>
</evidence>
<evidence type="ECO:0008006" key="5">
    <source>
        <dbReference type="Google" id="ProtNLM"/>
    </source>
</evidence>
<dbReference type="InterPro" id="IPR051212">
    <property type="entry name" value="Type-I_RE_S_subunit"/>
</dbReference>
<accession>A0ABQ2IQH9</accession>
<dbReference type="Gene3D" id="3.90.220.20">
    <property type="entry name" value="DNA methylase specificity domains"/>
    <property type="match status" value="1"/>
</dbReference>
<organism evidence="3 4">
    <name type="scientific">Lentzea pudingi</name>
    <dbReference type="NCBI Taxonomy" id="1789439"/>
    <lineage>
        <taxon>Bacteria</taxon>
        <taxon>Bacillati</taxon>
        <taxon>Actinomycetota</taxon>
        <taxon>Actinomycetes</taxon>
        <taxon>Pseudonocardiales</taxon>
        <taxon>Pseudonocardiaceae</taxon>
        <taxon>Lentzea</taxon>
    </lineage>
</organism>
<gene>
    <name evidence="3" type="ORF">GCM10011609_71240</name>
</gene>
<keyword evidence="2" id="KW-0238">DNA-binding</keyword>
<evidence type="ECO:0000256" key="1">
    <source>
        <dbReference type="ARBA" id="ARBA00022747"/>
    </source>
</evidence>
<dbReference type="Proteomes" id="UP000597656">
    <property type="component" value="Unassembled WGS sequence"/>
</dbReference>
<proteinExistence type="predicted"/>
<evidence type="ECO:0000313" key="4">
    <source>
        <dbReference type="Proteomes" id="UP000597656"/>
    </source>
</evidence>
<dbReference type="PANTHER" id="PTHR43140">
    <property type="entry name" value="TYPE-1 RESTRICTION ENZYME ECOKI SPECIFICITY PROTEIN"/>
    <property type="match status" value="1"/>
</dbReference>